<evidence type="ECO:0000256" key="1">
    <source>
        <dbReference type="ARBA" id="ARBA00023224"/>
    </source>
</evidence>
<dbReference type="SUPFAM" id="SSF58104">
    <property type="entry name" value="Methyl-accepting chemotaxis protein (MCP) signaling domain"/>
    <property type="match status" value="1"/>
</dbReference>
<dbReference type="Gene3D" id="1.10.287.950">
    <property type="entry name" value="Methyl-accepting chemotaxis protein"/>
    <property type="match status" value="1"/>
</dbReference>
<accession>A0A3D8IES0</accession>
<dbReference type="OrthoDB" id="9781638at2"/>
<dbReference type="PROSITE" id="PS50111">
    <property type="entry name" value="CHEMOTAXIS_TRANSDUC_2"/>
    <property type="match status" value="1"/>
</dbReference>
<dbReference type="PANTHER" id="PTHR32089:SF112">
    <property type="entry name" value="LYSOZYME-LIKE PROTEIN-RELATED"/>
    <property type="match status" value="1"/>
</dbReference>
<proteinExistence type="predicted"/>
<dbReference type="GO" id="GO:0016020">
    <property type="term" value="C:membrane"/>
    <property type="evidence" value="ECO:0007669"/>
    <property type="project" value="InterPro"/>
</dbReference>
<dbReference type="InterPro" id="IPR004089">
    <property type="entry name" value="MCPsignal_dom"/>
</dbReference>
<evidence type="ECO:0000313" key="6">
    <source>
        <dbReference type="Proteomes" id="UP000256650"/>
    </source>
</evidence>
<dbReference type="AlphaFoldDB" id="A0A3D8IES0"/>
<dbReference type="SMART" id="SM00283">
    <property type="entry name" value="MA"/>
    <property type="match status" value="1"/>
</dbReference>
<sequence length="686" mass="76618">MSWKNLSLGKKFLLQQIVVFIAIMIPFMLFIDSIMTSHTNKQLELRLSQIDRVVNENFHLFANQILEEAKKSFNLLETILQRYKGEKVANSYVRQNYVTIEGKSIPNLYYNGNDLSRAIEIVDYFTNLTSNVATIFVKDDEGDFTRLATSLRDLEGNRVLGTQLGKSHPAFEKLNQKQTFIGRIKLFGKNYMSIYSPIIDSTDSVIGALFIAHDLTGVYKGIQETLSEISIGEHGKIIMIDPIYDEFVLGAPSQAKPSSLERFKNLPKGGFINYTYNDKDYQTYSGFNSNFEIYILTEALLEDFKEANHTIERIILIGILVMLVVILVISLVAIRYGILNRLQVLTKTILNFLDYINHENDQMPPLCKSKNGDEIGQIANKLDKSMQRIEKGIQQDNEAIEDSVLVAESIKKGYLNHKITKEPYDPSLVVLKNVINDALTQIATMVGSGIELLKTYAQEDFRKKCEIENIEGDILSLYESINLLQKNSVSTIEKRMQTAQSLAGISSNITKSVDELQHGATGQATSINQTAASIEQINATIQNVSDKTAEVTKQAEDIKSIVSVIKDIADQTNLLALNAAIEAARAGEHGRGFAVVADEVRKLAERTTKSLSEIEANTNILVQSINDVSSSIKEQVADISHINDAVSELEQVTESNVHIANHSQEISQTLSSLSSAINEDIKKKKY</sequence>
<dbReference type="Proteomes" id="UP000256650">
    <property type="component" value="Unassembled WGS sequence"/>
</dbReference>
<gene>
    <name evidence="5" type="ORF">CQA43_02205</name>
</gene>
<evidence type="ECO:0000256" key="3">
    <source>
        <dbReference type="SAM" id="Phobius"/>
    </source>
</evidence>
<dbReference type="PANTHER" id="PTHR32089">
    <property type="entry name" value="METHYL-ACCEPTING CHEMOTAXIS PROTEIN MCPB"/>
    <property type="match status" value="1"/>
</dbReference>
<dbReference type="Pfam" id="PF17201">
    <property type="entry name" value="Cache_3-Cache_2"/>
    <property type="match status" value="1"/>
</dbReference>
<organism evidence="5 6">
    <name type="scientific">Helicobacter ganmani</name>
    <dbReference type="NCBI Taxonomy" id="60246"/>
    <lineage>
        <taxon>Bacteria</taxon>
        <taxon>Pseudomonadati</taxon>
        <taxon>Campylobacterota</taxon>
        <taxon>Epsilonproteobacteria</taxon>
        <taxon>Campylobacterales</taxon>
        <taxon>Helicobacteraceae</taxon>
        <taxon>Helicobacter</taxon>
    </lineage>
</organism>
<dbReference type="InterPro" id="IPR033462">
    <property type="entry name" value="Cache_3-Cache_2"/>
</dbReference>
<evidence type="ECO:0000259" key="4">
    <source>
        <dbReference type="PROSITE" id="PS50111"/>
    </source>
</evidence>
<feature type="domain" description="Methyl-accepting transducer" evidence="4">
    <location>
        <begin position="486"/>
        <end position="686"/>
    </location>
</feature>
<dbReference type="InterPro" id="IPR029151">
    <property type="entry name" value="Sensor-like_sf"/>
</dbReference>
<keyword evidence="3" id="KW-0472">Membrane</keyword>
<dbReference type="SUPFAM" id="SSF103190">
    <property type="entry name" value="Sensory domain-like"/>
    <property type="match status" value="1"/>
</dbReference>
<dbReference type="CDD" id="cd11386">
    <property type="entry name" value="MCP_signal"/>
    <property type="match status" value="1"/>
</dbReference>
<keyword evidence="3" id="KW-0812">Transmembrane</keyword>
<dbReference type="EMBL" id="NXLS01000002">
    <property type="protein sequence ID" value="RDU63662.1"/>
    <property type="molecule type" value="Genomic_DNA"/>
</dbReference>
<keyword evidence="3" id="KW-1133">Transmembrane helix</keyword>
<evidence type="ECO:0000313" key="5">
    <source>
        <dbReference type="EMBL" id="RDU63662.1"/>
    </source>
</evidence>
<dbReference type="GO" id="GO:0007165">
    <property type="term" value="P:signal transduction"/>
    <property type="evidence" value="ECO:0007669"/>
    <property type="project" value="UniProtKB-KW"/>
</dbReference>
<keyword evidence="1 2" id="KW-0807">Transducer</keyword>
<feature type="transmembrane region" description="Helical" evidence="3">
    <location>
        <begin position="314"/>
        <end position="338"/>
    </location>
</feature>
<evidence type="ECO:0000256" key="2">
    <source>
        <dbReference type="PROSITE-ProRule" id="PRU00284"/>
    </source>
</evidence>
<dbReference type="Pfam" id="PF00015">
    <property type="entry name" value="MCPsignal"/>
    <property type="match status" value="1"/>
</dbReference>
<name>A0A3D8IES0_9HELI</name>
<feature type="transmembrane region" description="Helical" evidence="3">
    <location>
        <begin position="12"/>
        <end position="31"/>
    </location>
</feature>
<comment type="caution">
    <text evidence="5">The sequence shown here is derived from an EMBL/GenBank/DDBJ whole genome shotgun (WGS) entry which is preliminary data.</text>
</comment>
<keyword evidence="6" id="KW-1185">Reference proteome</keyword>
<dbReference type="Gene3D" id="1.20.120.1530">
    <property type="match status" value="1"/>
</dbReference>
<protein>
    <recommendedName>
        <fullName evidence="4">Methyl-accepting transducer domain-containing protein</fullName>
    </recommendedName>
</protein>
<reference evidence="5 6" key="1">
    <citation type="submission" date="2018-04" db="EMBL/GenBank/DDBJ databases">
        <title>Novel Campyloabacter and Helicobacter Species and Strains.</title>
        <authorList>
            <person name="Mannion A.J."/>
            <person name="Shen Z."/>
            <person name="Fox J.G."/>
        </authorList>
    </citation>
    <scope>NUCLEOTIDE SEQUENCE [LARGE SCALE GENOMIC DNA]</scope>
    <source>
        <strain evidence="5 6">MIT 99-5101</strain>
    </source>
</reference>